<dbReference type="PROSITE" id="PS51257">
    <property type="entry name" value="PROKAR_LIPOPROTEIN"/>
    <property type="match status" value="1"/>
</dbReference>
<feature type="domain" description="DUF1541" evidence="3">
    <location>
        <begin position="156"/>
        <end position="205"/>
    </location>
</feature>
<dbReference type="Proteomes" id="UP000001409">
    <property type="component" value="Chromosome"/>
</dbReference>
<feature type="signal peptide" evidence="2">
    <location>
        <begin position="1"/>
        <end position="19"/>
    </location>
</feature>
<keyword evidence="2" id="KW-0732">Signal</keyword>
<organism evidence="4 5">
    <name type="scientific">Corynebacterium efficiens (strain DSM 44549 / YS-314 / AJ 12310 / JCM 11189 / NBRC 100395)</name>
    <dbReference type="NCBI Taxonomy" id="196164"/>
    <lineage>
        <taxon>Bacteria</taxon>
        <taxon>Bacillati</taxon>
        <taxon>Actinomycetota</taxon>
        <taxon>Actinomycetes</taxon>
        <taxon>Mycobacteriales</taxon>
        <taxon>Corynebacteriaceae</taxon>
        <taxon>Corynebacterium</taxon>
    </lineage>
</organism>
<evidence type="ECO:0000313" key="5">
    <source>
        <dbReference type="Proteomes" id="UP000001409"/>
    </source>
</evidence>
<keyword evidence="5" id="KW-1185">Reference proteome</keyword>
<protein>
    <recommendedName>
        <fullName evidence="3">DUF1541 domain-containing protein</fullName>
    </recommendedName>
</protein>
<dbReference type="Gene3D" id="2.30.30.1210">
    <property type="entry name" value="Domain of unknown function DUF1541"/>
    <property type="match status" value="1"/>
</dbReference>
<evidence type="ECO:0000256" key="1">
    <source>
        <dbReference type="SAM" id="MobiDB-lite"/>
    </source>
</evidence>
<dbReference type="InterPro" id="IPR011438">
    <property type="entry name" value="DUF1541"/>
</dbReference>
<dbReference type="Pfam" id="PF07563">
    <property type="entry name" value="DUF1541"/>
    <property type="match status" value="2"/>
</dbReference>
<dbReference type="EMBL" id="BA000035">
    <property type="protein sequence ID" value="BAC17092.1"/>
    <property type="molecule type" value="Genomic_DNA"/>
</dbReference>
<name>Q8FTU6_COREF</name>
<reference evidence="4 5" key="1">
    <citation type="journal article" date="2003" name="Genome Res.">
        <title>Comparative complete genome sequence analysis of the amino acid replacements responsible for the thermostability of Corynebacterium efficiens.</title>
        <authorList>
            <person name="Nishio Y."/>
            <person name="Nakamura Y."/>
            <person name="Kawarabayasi Y."/>
            <person name="Usuda Y."/>
            <person name="Kimura E."/>
            <person name="Sugimoto S."/>
            <person name="Matsui K."/>
            <person name="Yamagishi A."/>
            <person name="Kikuchi H."/>
            <person name="Ikeo K."/>
            <person name="Gojobori T."/>
        </authorList>
    </citation>
    <scope>NUCLEOTIDE SEQUENCE [LARGE SCALE GENOMIC DNA]</scope>
    <source>
        <strain evidence="5">DSM 44549 / YS-314 / AJ 12310 / JCM 11189 / NBRC 100395</strain>
    </source>
</reference>
<feature type="compositionally biased region" description="Low complexity" evidence="1">
    <location>
        <begin position="23"/>
        <end position="63"/>
    </location>
</feature>
<sequence>MKHHTTLVALTLTSVLALAACGGETGTDTTTTTATSETTTTTSAAETPTGTSDTTTPGSTMHGGPHGAHDHPAHGGQPPAGIQTEENPTYPVGSQVILTADHMPGMDGAEATISGAFDTTVYSVSFIPRHGGEPVTDHRWVVHEELVNPGEAPLPDGTQVVLDAGHMSGMQGAEATIDYSTQETVYMVDLTVDGMHMTNHKWVTESEIMPAG</sequence>
<dbReference type="HOGENOM" id="CLU_105728_0_0_11"/>
<dbReference type="KEGG" id="cef:CE0282"/>
<dbReference type="AlphaFoldDB" id="Q8FTU6"/>
<accession>C8NKJ7</accession>
<evidence type="ECO:0000259" key="3">
    <source>
        <dbReference type="Pfam" id="PF07563"/>
    </source>
</evidence>
<feature type="domain" description="DUF1541" evidence="3">
    <location>
        <begin position="92"/>
        <end position="143"/>
    </location>
</feature>
<dbReference type="RefSeq" id="WP_006770234.1">
    <property type="nucleotide sequence ID" value="NC_004369.1"/>
</dbReference>
<dbReference type="OrthoDB" id="1701949at2"/>
<evidence type="ECO:0000256" key="2">
    <source>
        <dbReference type="SAM" id="SignalP"/>
    </source>
</evidence>
<dbReference type="eggNOG" id="COG1388">
    <property type="taxonomic scope" value="Bacteria"/>
</dbReference>
<feature type="region of interest" description="Disordered" evidence="1">
    <location>
        <begin position="23"/>
        <end position="88"/>
    </location>
</feature>
<accession>Q8FTU6</accession>
<feature type="chain" id="PRO_5004306271" description="DUF1541 domain-containing protein" evidence="2">
    <location>
        <begin position="20"/>
        <end position="212"/>
    </location>
</feature>
<dbReference type="STRING" id="196164.gene:10740679"/>
<evidence type="ECO:0000313" key="4">
    <source>
        <dbReference type="EMBL" id="BAC17092.1"/>
    </source>
</evidence>
<proteinExistence type="predicted"/>